<organism evidence="2">
    <name type="scientific">Clastoptera arizonana</name>
    <name type="common">Arizona spittle bug</name>
    <dbReference type="NCBI Taxonomy" id="38151"/>
    <lineage>
        <taxon>Eukaryota</taxon>
        <taxon>Metazoa</taxon>
        <taxon>Ecdysozoa</taxon>
        <taxon>Arthropoda</taxon>
        <taxon>Hexapoda</taxon>
        <taxon>Insecta</taxon>
        <taxon>Pterygota</taxon>
        <taxon>Neoptera</taxon>
        <taxon>Paraneoptera</taxon>
        <taxon>Hemiptera</taxon>
        <taxon>Auchenorrhyncha</taxon>
        <taxon>Cercopoidea</taxon>
        <taxon>Clastopteridae</taxon>
        <taxon>Clastoptera</taxon>
    </lineage>
</organism>
<proteinExistence type="predicted"/>
<feature type="non-terminal residue" evidence="2">
    <location>
        <position position="132"/>
    </location>
</feature>
<feature type="compositionally biased region" description="Basic residues" evidence="1">
    <location>
        <begin position="112"/>
        <end position="122"/>
    </location>
</feature>
<dbReference type="EMBL" id="GEDC01003150">
    <property type="protein sequence ID" value="JAS34148.1"/>
    <property type="molecule type" value="Transcribed_RNA"/>
</dbReference>
<gene>
    <name evidence="2" type="ORF">g.18296</name>
</gene>
<protein>
    <submittedName>
        <fullName evidence="2">Uncharacterized protein</fullName>
    </submittedName>
</protein>
<feature type="region of interest" description="Disordered" evidence="1">
    <location>
        <begin position="83"/>
        <end position="132"/>
    </location>
</feature>
<feature type="compositionally biased region" description="Polar residues" evidence="1">
    <location>
        <begin position="13"/>
        <end position="26"/>
    </location>
</feature>
<feature type="compositionally biased region" description="Low complexity" evidence="1">
    <location>
        <begin position="123"/>
        <end position="132"/>
    </location>
</feature>
<dbReference type="AlphaFoldDB" id="A0A1B6E884"/>
<reference evidence="2" key="1">
    <citation type="submission" date="2015-12" db="EMBL/GenBank/DDBJ databases">
        <title>De novo transcriptome assembly of four potential Pierce s Disease insect vectors from Arizona vineyards.</title>
        <authorList>
            <person name="Tassone E.E."/>
        </authorList>
    </citation>
    <scope>NUCLEOTIDE SEQUENCE</scope>
</reference>
<name>A0A1B6E884_9HEMI</name>
<feature type="region of interest" description="Disordered" evidence="1">
    <location>
        <begin position="1"/>
        <end position="26"/>
    </location>
</feature>
<feature type="compositionally biased region" description="Polar residues" evidence="1">
    <location>
        <begin position="83"/>
        <end position="94"/>
    </location>
</feature>
<sequence length="132" mass="14942">MSSPPKKVKTEYIESSNINNQDTKQQLPSPLALLAATCSKIGTSQEHLQGGNDVKSPPQPQIRVVNNNNVTVTFLQQFQQPEGNSIVASQQPTLVQRDPLTLSPPPQQQQQQHHHHHHHHHQQQQQQQQQQQ</sequence>
<accession>A0A1B6E884</accession>
<evidence type="ECO:0000256" key="1">
    <source>
        <dbReference type="SAM" id="MobiDB-lite"/>
    </source>
</evidence>
<evidence type="ECO:0000313" key="2">
    <source>
        <dbReference type="EMBL" id="JAS34148.1"/>
    </source>
</evidence>